<dbReference type="GeneID" id="13285786"/>
<accession>E5A2C9</accession>
<dbReference type="STRING" id="985895.E5A2C9"/>
<feature type="compositionally biased region" description="Polar residues" evidence="1">
    <location>
        <begin position="340"/>
        <end position="355"/>
    </location>
</feature>
<dbReference type="OrthoDB" id="5417628at2759"/>
<reference evidence="3" key="1">
    <citation type="journal article" date="2011" name="Nat. Commun.">
        <title>Effector diversification within compartments of the Leptosphaeria maculans genome affected by Repeat-Induced Point mutations.</title>
        <authorList>
            <person name="Rouxel T."/>
            <person name="Grandaubert J."/>
            <person name="Hane J.K."/>
            <person name="Hoede C."/>
            <person name="van de Wouw A.P."/>
            <person name="Couloux A."/>
            <person name="Dominguez V."/>
            <person name="Anthouard V."/>
            <person name="Bally P."/>
            <person name="Bourras S."/>
            <person name="Cozijnsen A.J."/>
            <person name="Ciuffetti L.M."/>
            <person name="Degrave A."/>
            <person name="Dilmaghani A."/>
            <person name="Duret L."/>
            <person name="Fudal I."/>
            <person name="Goodwin S.B."/>
            <person name="Gout L."/>
            <person name="Glaser N."/>
            <person name="Linglin J."/>
            <person name="Kema G.H.J."/>
            <person name="Lapalu N."/>
            <person name="Lawrence C.B."/>
            <person name="May K."/>
            <person name="Meyer M."/>
            <person name="Ollivier B."/>
            <person name="Poulain J."/>
            <person name="Schoch C.L."/>
            <person name="Simon A."/>
            <person name="Spatafora J.W."/>
            <person name="Stachowiak A."/>
            <person name="Turgeon B.G."/>
            <person name="Tyler B.M."/>
            <person name="Vincent D."/>
            <person name="Weissenbach J."/>
            <person name="Amselem J."/>
            <person name="Quesneville H."/>
            <person name="Oliver R.P."/>
            <person name="Wincker P."/>
            <person name="Balesdent M.-H."/>
            <person name="Howlett B.J."/>
        </authorList>
    </citation>
    <scope>NUCLEOTIDE SEQUENCE [LARGE SCALE GENOMIC DNA]</scope>
    <source>
        <strain evidence="3">JN3 / isolate v23.1.3 / race Av1-4-5-6-7-8</strain>
    </source>
</reference>
<feature type="region of interest" description="Disordered" evidence="1">
    <location>
        <begin position="581"/>
        <end position="605"/>
    </location>
</feature>
<evidence type="ECO:0000313" key="3">
    <source>
        <dbReference type="Proteomes" id="UP000002668"/>
    </source>
</evidence>
<feature type="region of interest" description="Disordered" evidence="1">
    <location>
        <begin position="340"/>
        <end position="362"/>
    </location>
</feature>
<keyword evidence="3" id="KW-1185">Reference proteome</keyword>
<sequence>MRYDDWDVILFPRVSPVPIQEFKTACYISTDEVGCQLPTLTCYISSLPLSTPFRISIHSWTTAAKPSAIIEAQRKPNQKVVYTVQVIVDGARVFRGFFDIASKWPQEIAHEKHSLASVEQPTSQKRPRLEFPPFSLQTLQQTSWDARDFKSRIKIMLSEQLIGKTASPGELDLGITNDIVCFSFQHAPRDVLEEAGIAWPIRNPLYLPGAYERIKPLGQISSLYPRASKVRKPAPDVHIQSPLSHRSNPLNTRKSNPDPQGWPRTHLTAISRLPKLANTTMGHGRNRNWDDSFSALGDEGDEVSMGTWSTKRTASSSAGDVAMPEYMLASSHALKPHPSWTNASPVYEQSTNSTRSGHRSREKIDKLHLSGCRDDLGQTLQAMSPAKKDRESRYNLGSQHGDPMARPPTAHAYYPPKMGYTPLMSRPSTASMARTSSYPDLNSAFRNVSNKGIRAKADEVENNLKGKSFASYPSSISSNKENRPPSQIRMPIQGTWSNQVPTPNPFVQRLPVFDPDLPTREPISSFSTQPRYNYINTMHPMDTGKFVSAHGPSAIGSVRSRKEGMATHSPQLPQQAIRHDQSLLPPTSGAPPSAQPCASKDLGKHSHSAQTCIPSVVEIIDVDAIDPQLEADSVVPDTTKLSPFKPTHKQGMSSIDSTGRLEQQLFSALGEELASFEESIDANGMGPELARAIGGSTTRTQSQPDYGASQTPLDPEAHAFEPGGVGKRKRKGTLGGDRDRDADRSPLSKKEKAVMGKDEVGVF</sequence>
<protein>
    <submittedName>
        <fullName evidence="2">Uncharacterized protein</fullName>
    </submittedName>
</protein>
<dbReference type="HOGENOM" id="CLU_364831_0_0_1"/>
<dbReference type="OMA" id="DSHVPIQ"/>
<feature type="region of interest" description="Disordered" evidence="1">
    <location>
        <begin position="383"/>
        <end position="408"/>
    </location>
</feature>
<dbReference type="Proteomes" id="UP000002668">
    <property type="component" value="Genome"/>
</dbReference>
<gene>
    <name evidence="2" type="ORF">LEMA_P089730.1</name>
</gene>
<feature type="compositionally biased region" description="Polar residues" evidence="1">
    <location>
        <begin position="695"/>
        <end position="712"/>
    </location>
</feature>
<evidence type="ECO:0000313" key="2">
    <source>
        <dbReference type="EMBL" id="CBX97564.1"/>
    </source>
</evidence>
<evidence type="ECO:0000256" key="1">
    <source>
        <dbReference type="SAM" id="MobiDB-lite"/>
    </source>
</evidence>
<organism evidence="3">
    <name type="scientific">Leptosphaeria maculans (strain JN3 / isolate v23.1.3 / race Av1-4-5-6-7-8)</name>
    <name type="common">Blackleg fungus</name>
    <name type="synonym">Phoma lingam</name>
    <dbReference type="NCBI Taxonomy" id="985895"/>
    <lineage>
        <taxon>Eukaryota</taxon>
        <taxon>Fungi</taxon>
        <taxon>Dikarya</taxon>
        <taxon>Ascomycota</taxon>
        <taxon>Pezizomycotina</taxon>
        <taxon>Dothideomycetes</taxon>
        <taxon>Pleosporomycetidae</taxon>
        <taxon>Pleosporales</taxon>
        <taxon>Pleosporineae</taxon>
        <taxon>Leptosphaeriaceae</taxon>
        <taxon>Plenodomus</taxon>
        <taxon>Plenodomus lingam/Leptosphaeria maculans species complex</taxon>
    </lineage>
</organism>
<feature type="compositionally biased region" description="Basic and acidic residues" evidence="1">
    <location>
        <begin position="736"/>
        <end position="763"/>
    </location>
</feature>
<feature type="region of interest" description="Disordered" evidence="1">
    <location>
        <begin position="691"/>
        <end position="763"/>
    </location>
</feature>
<name>E5A2C9_LEPMJ</name>
<dbReference type="InParanoid" id="E5A2C9"/>
<dbReference type="AlphaFoldDB" id="E5A2C9"/>
<dbReference type="VEuPathDB" id="FungiDB:LEMA_P089730.1"/>
<feature type="region of interest" description="Disordered" evidence="1">
    <location>
        <begin position="231"/>
        <end position="264"/>
    </location>
</feature>
<dbReference type="EMBL" id="FP929132">
    <property type="protein sequence ID" value="CBX97564.1"/>
    <property type="molecule type" value="Genomic_DNA"/>
</dbReference>
<feature type="compositionally biased region" description="Polar residues" evidence="1">
    <location>
        <begin position="241"/>
        <end position="258"/>
    </location>
</feature>
<proteinExistence type="predicted"/>
<dbReference type="eggNOG" id="ENOG502SNQW">
    <property type="taxonomic scope" value="Eukaryota"/>
</dbReference>